<dbReference type="AlphaFoldDB" id="L1LCJ1"/>
<feature type="region of interest" description="Disordered" evidence="1">
    <location>
        <begin position="1"/>
        <end position="36"/>
    </location>
</feature>
<protein>
    <recommendedName>
        <fullName evidence="4">GCF C-terminal domain-containing protein</fullName>
    </recommendedName>
</protein>
<keyword evidence="3" id="KW-1185">Reference proteome</keyword>
<dbReference type="GeneID" id="15802764"/>
<dbReference type="Proteomes" id="UP000031512">
    <property type="component" value="Unassembled WGS sequence"/>
</dbReference>
<proteinExistence type="predicted"/>
<dbReference type="VEuPathDB" id="PiroplasmaDB:BEWA_052110"/>
<evidence type="ECO:0008006" key="4">
    <source>
        <dbReference type="Google" id="ProtNLM"/>
    </source>
</evidence>
<dbReference type="OrthoDB" id="429427at2759"/>
<evidence type="ECO:0000256" key="1">
    <source>
        <dbReference type="SAM" id="MobiDB-lite"/>
    </source>
</evidence>
<dbReference type="RefSeq" id="XP_004832609.1">
    <property type="nucleotide sequence ID" value="XM_004832552.1"/>
</dbReference>
<reference evidence="2 3" key="1">
    <citation type="journal article" date="2012" name="BMC Genomics">
        <title>Comparative genomic analysis and phylogenetic position of Theileria equi.</title>
        <authorList>
            <person name="Kappmeyer L.S."/>
            <person name="Thiagarajan M."/>
            <person name="Herndon D.R."/>
            <person name="Ramsay J.D."/>
            <person name="Caler E."/>
            <person name="Djikeng A."/>
            <person name="Gillespie J.J."/>
            <person name="Lau A.O."/>
            <person name="Roalson E.H."/>
            <person name="Silva J.C."/>
            <person name="Silva M.G."/>
            <person name="Suarez C.E."/>
            <person name="Ueti M.W."/>
            <person name="Nene V.M."/>
            <person name="Mealey R.H."/>
            <person name="Knowles D.P."/>
            <person name="Brayton K.A."/>
        </authorList>
    </citation>
    <scope>NUCLEOTIDE SEQUENCE [LARGE SCALE GENOMIC DNA]</scope>
    <source>
        <strain evidence="2 3">WA</strain>
    </source>
</reference>
<evidence type="ECO:0000313" key="2">
    <source>
        <dbReference type="EMBL" id="EKX73157.1"/>
    </source>
</evidence>
<sequence>MFTKRSKVLNSRKATKPTNKASKEDEVSVDGSNSAIGSERIDHTSYFKDTLDKKAGFRETEKSFRRGIRDGTIINQLSDDEPVINISHKYAKNLSFTDSLLEDESTTIRIRKSKMSKFMTKKRKKGVCMTTSDTEPLNSPLKIDQIQEKHPETNYTSDISEEYFDAQSSLDLDNSDTNHELEDIPNNTRNTYDENNVEITMEPEEMDMEADLRKILADIHEEYRILNDSVDGNQKLIGKNTEKLEKTMADIDESKKELTTFNNLLDLTRALAGFIHENNTNLEHLIRDAETYRIERMEETYRLRRWLYCDFLRNAGFEDVDYKCGDLEDVDDYGHERFQGIKCSFNARGKAIGMSNTFYENSIKRAQSLASKLRGRNLKDYLSRDVINCFIPEFEVEYTLDDLIVIYDSQLGGEDYPDEIRRDTDVSYLSIGSAIEQFLKFKDTYPNEFEEFDMANNLIRVIKFYAGYSLASCNLLGDEKSNLELYELEWFKICSLHSRASMPEILYETVFPAVITSIEYWDIESHRQSSRLSSLLSFILHNTDSKHRSSIAEKATSSLIKVIESRLSVSCIKLRAEFITDRNILNLIKYQLLNINSNLVLFSTFLSPVTLAKFTLDNIFVSKLLPLLSFDSPFDAFVVLQFMAAISKALGKHLEIKTKTNSIVKSACNRFKECVWNYKTSCTIFKTLEVPINIAAYVEAINY</sequence>
<comment type="caution">
    <text evidence="2">The sequence shown here is derived from an EMBL/GenBank/DDBJ whole genome shotgun (WGS) entry which is preliminary data.</text>
</comment>
<accession>L1LCJ1</accession>
<dbReference type="STRING" id="1537102.L1LCJ1"/>
<dbReference type="EMBL" id="ACOU01000003">
    <property type="protein sequence ID" value="EKX73157.1"/>
    <property type="molecule type" value="Genomic_DNA"/>
</dbReference>
<gene>
    <name evidence="2" type="ORF">BEWA_052110</name>
</gene>
<dbReference type="eggNOG" id="ENOG502RSYY">
    <property type="taxonomic scope" value="Eukaryota"/>
</dbReference>
<name>L1LCJ1_THEEQ</name>
<dbReference type="KEGG" id="beq:BEWA_052110"/>
<organism evidence="2 3">
    <name type="scientific">Theileria equi strain WA</name>
    <dbReference type="NCBI Taxonomy" id="1537102"/>
    <lineage>
        <taxon>Eukaryota</taxon>
        <taxon>Sar</taxon>
        <taxon>Alveolata</taxon>
        <taxon>Apicomplexa</taxon>
        <taxon>Aconoidasida</taxon>
        <taxon>Piroplasmida</taxon>
        <taxon>Theileriidae</taxon>
        <taxon>Theileria</taxon>
    </lineage>
</organism>
<evidence type="ECO:0000313" key="3">
    <source>
        <dbReference type="Proteomes" id="UP000031512"/>
    </source>
</evidence>